<proteinExistence type="inferred from homology"/>
<dbReference type="EMBL" id="CP012159">
    <property type="protein sequence ID" value="AKT38072.1"/>
    <property type="molecule type" value="Genomic_DNA"/>
</dbReference>
<dbReference type="Gene3D" id="3.40.50.620">
    <property type="entry name" value="HUPs"/>
    <property type="match status" value="1"/>
</dbReference>
<keyword evidence="3" id="KW-0813">Transport</keyword>
<dbReference type="GO" id="GO:0009055">
    <property type="term" value="F:electron transfer activity"/>
    <property type="evidence" value="ECO:0007669"/>
    <property type="project" value="InterPro"/>
</dbReference>
<keyword evidence="4" id="KW-0249">Electron transport</keyword>
<evidence type="ECO:0000256" key="1">
    <source>
        <dbReference type="ARBA" id="ARBA00007557"/>
    </source>
</evidence>
<comment type="similarity">
    <text evidence="1">Belongs to the ETF beta-subunit/FixA family.</text>
</comment>
<feature type="domain" description="Electron transfer flavoprotein alpha/beta-subunit N-terminal" evidence="5">
    <location>
        <begin position="25"/>
        <end position="237"/>
    </location>
</feature>
<dbReference type="OrthoDB" id="9781325at2"/>
<dbReference type="PIRSF" id="PIRSF000090">
    <property type="entry name" value="Beta-ETF"/>
    <property type="match status" value="1"/>
</dbReference>
<dbReference type="SUPFAM" id="SSF52402">
    <property type="entry name" value="Adenine nucleotide alpha hydrolases-like"/>
    <property type="match status" value="1"/>
</dbReference>
<dbReference type="SMART" id="SM00893">
    <property type="entry name" value="ETF"/>
    <property type="match status" value="1"/>
</dbReference>
<dbReference type="InterPro" id="IPR014730">
    <property type="entry name" value="ETF_a/b_N"/>
</dbReference>
<dbReference type="InterPro" id="IPR033948">
    <property type="entry name" value="ETF_beta_N"/>
</dbReference>
<dbReference type="RefSeq" id="WP_050430355.1">
    <property type="nucleotide sequence ID" value="NZ_CP012159.1"/>
</dbReference>
<evidence type="ECO:0000256" key="2">
    <source>
        <dbReference type="ARBA" id="ARBA00016797"/>
    </source>
</evidence>
<gene>
    <name evidence="6" type="primary">etfB</name>
    <name evidence="6" type="ORF">CMC5_022140</name>
</gene>
<dbReference type="AlphaFoldDB" id="A0A0K1EBN3"/>
<organism evidence="6 7">
    <name type="scientific">Chondromyces crocatus</name>
    <dbReference type="NCBI Taxonomy" id="52"/>
    <lineage>
        <taxon>Bacteria</taxon>
        <taxon>Pseudomonadati</taxon>
        <taxon>Myxococcota</taxon>
        <taxon>Polyangia</taxon>
        <taxon>Polyangiales</taxon>
        <taxon>Polyangiaceae</taxon>
        <taxon>Chondromyces</taxon>
    </lineage>
</organism>
<dbReference type="InterPro" id="IPR014729">
    <property type="entry name" value="Rossmann-like_a/b/a_fold"/>
</dbReference>
<evidence type="ECO:0000259" key="5">
    <source>
        <dbReference type="SMART" id="SM00893"/>
    </source>
</evidence>
<dbReference type="PANTHER" id="PTHR21294:SF8">
    <property type="entry name" value="ELECTRON TRANSFER FLAVOPROTEIN SUBUNIT BETA"/>
    <property type="match status" value="1"/>
</dbReference>
<dbReference type="PANTHER" id="PTHR21294">
    <property type="entry name" value="ELECTRON TRANSFER FLAVOPROTEIN BETA-SUBUNIT"/>
    <property type="match status" value="1"/>
</dbReference>
<evidence type="ECO:0000313" key="7">
    <source>
        <dbReference type="Proteomes" id="UP000067626"/>
    </source>
</evidence>
<accession>A0A0K1EBN3</accession>
<protein>
    <recommendedName>
        <fullName evidence="2">Electron transfer flavoprotein subunit beta</fullName>
    </recommendedName>
</protein>
<reference evidence="6 7" key="1">
    <citation type="submission" date="2015-07" db="EMBL/GenBank/DDBJ databases">
        <title>Genome analysis of myxobacterium Chondromyces crocatus Cm c5 reveals a high potential for natural compound synthesis and the genetic basis for the loss of fruiting body formation.</title>
        <authorList>
            <person name="Zaburannyi N."/>
            <person name="Bunk B."/>
            <person name="Maier J."/>
            <person name="Overmann J."/>
            <person name="Mueller R."/>
        </authorList>
    </citation>
    <scope>NUCLEOTIDE SEQUENCE [LARGE SCALE GENOMIC DNA]</scope>
    <source>
        <strain evidence="6 7">Cm c5</strain>
    </source>
</reference>
<dbReference type="CDD" id="cd01714">
    <property type="entry name" value="ETF_beta"/>
    <property type="match status" value="1"/>
</dbReference>
<dbReference type="KEGG" id="ccro:CMC5_022140"/>
<dbReference type="InterPro" id="IPR012255">
    <property type="entry name" value="ETF_b"/>
</dbReference>
<sequence length="275" mass="29651">MKILVALKRVADPDNANKVKIPPSGERIETTGLEWKPNPFDEYALEAALRLTEDGKAPKARTGEVVVVTFGPKETEQTLRAALATGADRAIRVDVTDDKLDGALVARALKALVEREKPDVVLMGKQAVDGDSNQVGQALAELLDWPMATFAATIQEEQGALLVGREVDGGVASLRVRLPAVVTVDLRIVAPTSVYSLKTARTFKYNDGVRFAALPAIMASRKKPLAEVKLADLAADQGLKVQYHSFEPPPARKAGIKVKDVGELVTRLKDEAKVL</sequence>
<dbReference type="PATRIC" id="fig|52.7.peg.2383"/>
<evidence type="ECO:0000256" key="3">
    <source>
        <dbReference type="ARBA" id="ARBA00022448"/>
    </source>
</evidence>
<evidence type="ECO:0000313" key="6">
    <source>
        <dbReference type="EMBL" id="AKT38072.1"/>
    </source>
</evidence>
<name>A0A0K1EBN3_CHOCO</name>
<dbReference type="Proteomes" id="UP000067626">
    <property type="component" value="Chromosome"/>
</dbReference>
<evidence type="ECO:0000256" key="4">
    <source>
        <dbReference type="ARBA" id="ARBA00022982"/>
    </source>
</evidence>
<keyword evidence="7" id="KW-1185">Reference proteome</keyword>
<dbReference type="STRING" id="52.CMC5_022140"/>
<dbReference type="Pfam" id="PF01012">
    <property type="entry name" value="ETF"/>
    <property type="match status" value="1"/>
</dbReference>